<dbReference type="SUPFAM" id="SSF46548">
    <property type="entry name" value="alpha-helical ferredoxin"/>
    <property type="match status" value="1"/>
</dbReference>
<evidence type="ECO:0000256" key="2">
    <source>
        <dbReference type="ARBA" id="ARBA00022475"/>
    </source>
</evidence>
<name>A0ABZ2J4L5_9CHLR</name>
<evidence type="ECO:0000313" key="12">
    <source>
        <dbReference type="Proteomes" id="UP001375370"/>
    </source>
</evidence>
<dbReference type="NCBIfam" id="TIGR01409">
    <property type="entry name" value="TAT_signal_seq"/>
    <property type="match status" value="1"/>
</dbReference>
<reference evidence="11 12" key="1">
    <citation type="submission" date="2024-03" db="EMBL/GenBank/DDBJ databases">
        <title>A Dehalogenimonas Isolated from Estuarine Sediments Dihaloeliminates Chlorinated Alkanes.</title>
        <authorList>
            <person name="Yang Y."/>
            <person name="Wang H."/>
        </authorList>
    </citation>
    <scope>NUCLEOTIDE SEQUENCE [LARGE SCALE GENOMIC DNA]</scope>
    <source>
        <strain evidence="11 12">W</strain>
    </source>
</reference>
<keyword evidence="5" id="KW-0732">Signal</keyword>
<keyword evidence="7" id="KW-0411">Iron-sulfur</keyword>
<dbReference type="EMBL" id="CP146612">
    <property type="protein sequence ID" value="WWX25857.1"/>
    <property type="molecule type" value="Genomic_DNA"/>
</dbReference>
<feature type="domain" description="4Fe-4S ferredoxin-type" evidence="10">
    <location>
        <begin position="322"/>
        <end position="354"/>
    </location>
</feature>
<dbReference type="Pfam" id="PF13486">
    <property type="entry name" value="Dehalogenase"/>
    <property type="match status" value="1"/>
</dbReference>
<dbReference type="InterPro" id="IPR028894">
    <property type="entry name" value="RDH_dom"/>
</dbReference>
<keyword evidence="3" id="KW-0004">4Fe-4S</keyword>
<keyword evidence="12" id="KW-1185">Reference proteome</keyword>
<evidence type="ECO:0000259" key="10">
    <source>
        <dbReference type="PROSITE" id="PS51379"/>
    </source>
</evidence>
<dbReference type="PROSITE" id="PS51318">
    <property type="entry name" value="TAT"/>
    <property type="match status" value="1"/>
</dbReference>
<evidence type="ECO:0000256" key="7">
    <source>
        <dbReference type="ARBA" id="ARBA00023014"/>
    </source>
</evidence>
<accession>A0ABZ2J4L5</accession>
<dbReference type="Proteomes" id="UP001375370">
    <property type="component" value="Chromosome"/>
</dbReference>
<dbReference type="NCBIfam" id="TIGR02486">
    <property type="entry name" value="RDH"/>
    <property type="match status" value="1"/>
</dbReference>
<dbReference type="InterPro" id="IPR017900">
    <property type="entry name" value="4Fe4S_Fe_S_CS"/>
</dbReference>
<dbReference type="Gene3D" id="3.30.70.3270">
    <property type="match status" value="1"/>
</dbReference>
<keyword evidence="4" id="KW-0479">Metal-binding</keyword>
<evidence type="ECO:0000256" key="4">
    <source>
        <dbReference type="ARBA" id="ARBA00022723"/>
    </source>
</evidence>
<evidence type="ECO:0000256" key="1">
    <source>
        <dbReference type="ARBA" id="ARBA00004236"/>
    </source>
</evidence>
<sequence length="464" mass="51054">MTKFHHTVSRRDFMKGIGLTGVGLGGAALAGPQFHDLDEMMASAVDIKHPWFVRQREAYNPTADVDWNLIKPYTLGNHGYNFGVKSGDGQAEKRAAWQAQQLKANAPGNSLKDVAFSAGASFLSFGAGLTSVPWYGIDVTTPEQRGVARWSGTAEENAKLVRAAMHFYGSPRQGFLAFNQRFIDLSVRANALRIENTDQPYADGSTKVIPQSCKSAIIYVVKQPMEMSNFGDHTAPKLEYSSALNIGATIGYAMGPIIQNRTQRFLKSLGYHALTGLESYNVANGVMAGLSELSRNAHNCTPQEGTLIRYTPSIVTDLPLPETTPIDAGMYKFCYQCKTCAEVCPWGSIPMDTEPVWEANDAGPNGEANVWNRPGYKRWPMNFAKCHGCNFCDANCVFSQKNLASVHTTIRAVVANTSLFNGFFAQMDRAFGYGDSTDYEGWWNRDLSNWRHDTVLGAGTDDWA</sequence>
<evidence type="ECO:0000313" key="11">
    <source>
        <dbReference type="EMBL" id="WWX25857.1"/>
    </source>
</evidence>
<dbReference type="InterPro" id="IPR006311">
    <property type="entry name" value="TAT_signal"/>
</dbReference>
<keyword evidence="2" id="KW-1003">Cell membrane</keyword>
<protein>
    <submittedName>
        <fullName evidence="11">Reductive dehalogenase</fullName>
    </submittedName>
</protein>
<keyword evidence="6" id="KW-0408">Iron</keyword>
<gene>
    <name evidence="11" type="ORF">V8247_02485</name>
</gene>
<dbReference type="PROSITE" id="PS00198">
    <property type="entry name" value="4FE4S_FER_1"/>
    <property type="match status" value="1"/>
</dbReference>
<dbReference type="InterPro" id="IPR017896">
    <property type="entry name" value="4Fe4S_Fe-S-bd"/>
</dbReference>
<dbReference type="RefSeq" id="WP_338738434.1">
    <property type="nucleotide sequence ID" value="NZ_CP146612.1"/>
</dbReference>
<evidence type="ECO:0000256" key="5">
    <source>
        <dbReference type="ARBA" id="ARBA00022729"/>
    </source>
</evidence>
<evidence type="ECO:0000256" key="3">
    <source>
        <dbReference type="ARBA" id="ARBA00022485"/>
    </source>
</evidence>
<organism evidence="11 12">
    <name type="scientific">Candidatus Dehalogenimonas loeffleri</name>
    <dbReference type="NCBI Taxonomy" id="3127115"/>
    <lineage>
        <taxon>Bacteria</taxon>
        <taxon>Bacillati</taxon>
        <taxon>Chloroflexota</taxon>
        <taxon>Dehalococcoidia</taxon>
        <taxon>Dehalococcoidales</taxon>
        <taxon>Dehalococcoidaceae</taxon>
        <taxon>Dehalogenimonas</taxon>
    </lineage>
</organism>
<proteinExistence type="predicted"/>
<dbReference type="PROSITE" id="PS51379">
    <property type="entry name" value="4FE4S_FER_2"/>
    <property type="match status" value="1"/>
</dbReference>
<evidence type="ECO:0000256" key="8">
    <source>
        <dbReference type="ARBA" id="ARBA00023136"/>
    </source>
</evidence>
<comment type="cofactor">
    <cofactor evidence="9">
        <name>corrinoid</name>
        <dbReference type="ChEBI" id="CHEBI:33913"/>
    </cofactor>
</comment>
<comment type="subcellular location">
    <subcellularLocation>
        <location evidence="1">Cell membrane</location>
    </subcellularLocation>
</comment>
<dbReference type="InterPro" id="IPR012832">
    <property type="entry name" value="RDH"/>
</dbReference>
<keyword evidence="8" id="KW-0472">Membrane</keyword>
<dbReference type="InterPro" id="IPR019546">
    <property type="entry name" value="TAT_signal_bac_arc"/>
</dbReference>
<evidence type="ECO:0000256" key="6">
    <source>
        <dbReference type="ARBA" id="ARBA00023004"/>
    </source>
</evidence>
<evidence type="ECO:0000256" key="9">
    <source>
        <dbReference type="ARBA" id="ARBA00029374"/>
    </source>
</evidence>